<evidence type="ECO:0000313" key="2">
    <source>
        <dbReference type="Proteomes" id="UP000053647"/>
    </source>
</evidence>
<organism evidence="1 2">
    <name type="scientific">Paxillus involutus ATCC 200175</name>
    <dbReference type="NCBI Taxonomy" id="664439"/>
    <lineage>
        <taxon>Eukaryota</taxon>
        <taxon>Fungi</taxon>
        <taxon>Dikarya</taxon>
        <taxon>Basidiomycota</taxon>
        <taxon>Agaricomycotina</taxon>
        <taxon>Agaricomycetes</taxon>
        <taxon>Agaricomycetidae</taxon>
        <taxon>Boletales</taxon>
        <taxon>Paxilineae</taxon>
        <taxon>Paxillaceae</taxon>
        <taxon>Paxillus</taxon>
    </lineage>
</organism>
<evidence type="ECO:0008006" key="3">
    <source>
        <dbReference type="Google" id="ProtNLM"/>
    </source>
</evidence>
<dbReference type="OrthoDB" id="2668510at2759"/>
<evidence type="ECO:0000313" key="1">
    <source>
        <dbReference type="EMBL" id="KIJ09603.1"/>
    </source>
</evidence>
<dbReference type="HOGENOM" id="CLU_2819551_0_0_1"/>
<reference evidence="1 2" key="1">
    <citation type="submission" date="2014-06" db="EMBL/GenBank/DDBJ databases">
        <authorList>
            <consortium name="DOE Joint Genome Institute"/>
            <person name="Kuo A."/>
            <person name="Kohler A."/>
            <person name="Nagy L.G."/>
            <person name="Floudas D."/>
            <person name="Copeland A."/>
            <person name="Barry K.W."/>
            <person name="Cichocki N."/>
            <person name="Veneault-Fourrey C."/>
            <person name="LaButti K."/>
            <person name="Lindquist E.A."/>
            <person name="Lipzen A."/>
            <person name="Lundell T."/>
            <person name="Morin E."/>
            <person name="Murat C."/>
            <person name="Sun H."/>
            <person name="Tunlid A."/>
            <person name="Henrissat B."/>
            <person name="Grigoriev I.V."/>
            <person name="Hibbett D.S."/>
            <person name="Martin F."/>
            <person name="Nordberg H.P."/>
            <person name="Cantor M.N."/>
            <person name="Hua S.X."/>
        </authorList>
    </citation>
    <scope>NUCLEOTIDE SEQUENCE [LARGE SCALE GENOMIC DNA]</scope>
    <source>
        <strain evidence="1 2">ATCC 200175</strain>
    </source>
</reference>
<sequence>RFPKLNGTNYAEWATNMKSTLQSKYLWLITDGREACPSQPLEIRPLTMMATEWKAEKKEYLDWQLQD</sequence>
<proteinExistence type="predicted"/>
<name>A0A0C9TFF3_PAXIN</name>
<protein>
    <recommendedName>
        <fullName evidence="3">DUF4219 domain-containing protein</fullName>
    </recommendedName>
</protein>
<dbReference type="Proteomes" id="UP000053647">
    <property type="component" value="Unassembled WGS sequence"/>
</dbReference>
<gene>
    <name evidence="1" type="ORF">PAXINDRAFT_34098</name>
</gene>
<accession>A0A0C9TFF3</accession>
<dbReference type="AlphaFoldDB" id="A0A0C9TFF3"/>
<feature type="non-terminal residue" evidence="1">
    <location>
        <position position="1"/>
    </location>
</feature>
<reference evidence="2" key="2">
    <citation type="submission" date="2015-01" db="EMBL/GenBank/DDBJ databases">
        <title>Evolutionary Origins and Diversification of the Mycorrhizal Mutualists.</title>
        <authorList>
            <consortium name="DOE Joint Genome Institute"/>
            <consortium name="Mycorrhizal Genomics Consortium"/>
            <person name="Kohler A."/>
            <person name="Kuo A."/>
            <person name="Nagy L.G."/>
            <person name="Floudas D."/>
            <person name="Copeland A."/>
            <person name="Barry K.W."/>
            <person name="Cichocki N."/>
            <person name="Veneault-Fourrey C."/>
            <person name="LaButti K."/>
            <person name="Lindquist E.A."/>
            <person name="Lipzen A."/>
            <person name="Lundell T."/>
            <person name="Morin E."/>
            <person name="Murat C."/>
            <person name="Riley R."/>
            <person name="Ohm R."/>
            <person name="Sun H."/>
            <person name="Tunlid A."/>
            <person name="Henrissat B."/>
            <person name="Grigoriev I.V."/>
            <person name="Hibbett D.S."/>
            <person name="Martin F."/>
        </authorList>
    </citation>
    <scope>NUCLEOTIDE SEQUENCE [LARGE SCALE GENOMIC DNA]</scope>
    <source>
        <strain evidence="2">ATCC 200175</strain>
    </source>
</reference>
<dbReference type="EMBL" id="KN819448">
    <property type="protein sequence ID" value="KIJ09603.1"/>
    <property type="molecule type" value="Genomic_DNA"/>
</dbReference>
<feature type="non-terminal residue" evidence="1">
    <location>
        <position position="67"/>
    </location>
</feature>
<keyword evidence="2" id="KW-1185">Reference proteome</keyword>